<keyword evidence="2" id="KW-1133">Transmembrane helix</keyword>
<keyword evidence="4" id="KW-1185">Reference proteome</keyword>
<keyword evidence="2" id="KW-0472">Membrane</keyword>
<keyword evidence="2" id="KW-0812">Transmembrane</keyword>
<organism evidence="3 4">
    <name type="scientific">Sphaerobolus stellatus (strain SS14)</name>
    <dbReference type="NCBI Taxonomy" id="990650"/>
    <lineage>
        <taxon>Eukaryota</taxon>
        <taxon>Fungi</taxon>
        <taxon>Dikarya</taxon>
        <taxon>Basidiomycota</taxon>
        <taxon>Agaricomycotina</taxon>
        <taxon>Agaricomycetes</taxon>
        <taxon>Phallomycetidae</taxon>
        <taxon>Geastrales</taxon>
        <taxon>Sphaerobolaceae</taxon>
        <taxon>Sphaerobolus</taxon>
    </lineage>
</organism>
<name>A0A0C9V3N1_SPHS4</name>
<accession>A0A0C9V3N1</accession>
<dbReference type="EMBL" id="KN837179">
    <property type="protein sequence ID" value="KIJ36347.1"/>
    <property type="molecule type" value="Genomic_DNA"/>
</dbReference>
<evidence type="ECO:0000313" key="3">
    <source>
        <dbReference type="EMBL" id="KIJ36347.1"/>
    </source>
</evidence>
<dbReference type="Proteomes" id="UP000054279">
    <property type="component" value="Unassembled WGS sequence"/>
</dbReference>
<dbReference type="HOGENOM" id="CLU_1769273_0_0_1"/>
<reference evidence="3 4" key="1">
    <citation type="submission" date="2014-06" db="EMBL/GenBank/DDBJ databases">
        <title>Evolutionary Origins and Diversification of the Mycorrhizal Mutualists.</title>
        <authorList>
            <consortium name="DOE Joint Genome Institute"/>
            <consortium name="Mycorrhizal Genomics Consortium"/>
            <person name="Kohler A."/>
            <person name="Kuo A."/>
            <person name="Nagy L.G."/>
            <person name="Floudas D."/>
            <person name="Copeland A."/>
            <person name="Barry K.W."/>
            <person name="Cichocki N."/>
            <person name="Veneault-Fourrey C."/>
            <person name="LaButti K."/>
            <person name="Lindquist E.A."/>
            <person name="Lipzen A."/>
            <person name="Lundell T."/>
            <person name="Morin E."/>
            <person name="Murat C."/>
            <person name="Riley R."/>
            <person name="Ohm R."/>
            <person name="Sun H."/>
            <person name="Tunlid A."/>
            <person name="Henrissat B."/>
            <person name="Grigoriev I.V."/>
            <person name="Hibbett D.S."/>
            <person name="Martin F."/>
        </authorList>
    </citation>
    <scope>NUCLEOTIDE SEQUENCE [LARGE SCALE GENOMIC DNA]</scope>
    <source>
        <strain evidence="3 4">SS14</strain>
    </source>
</reference>
<gene>
    <name evidence="3" type="ORF">M422DRAFT_69753</name>
</gene>
<dbReference type="OrthoDB" id="2331100at2759"/>
<evidence type="ECO:0000256" key="1">
    <source>
        <dbReference type="SAM" id="MobiDB-lite"/>
    </source>
</evidence>
<feature type="transmembrane region" description="Helical" evidence="2">
    <location>
        <begin position="123"/>
        <end position="146"/>
    </location>
</feature>
<protein>
    <submittedName>
        <fullName evidence="3">Unplaced genomic scaffold SPHSTscaffold_104, whole genome shotgun sequence</fullName>
    </submittedName>
</protein>
<evidence type="ECO:0000313" key="4">
    <source>
        <dbReference type="Proteomes" id="UP000054279"/>
    </source>
</evidence>
<feature type="region of interest" description="Disordered" evidence="1">
    <location>
        <begin position="91"/>
        <end position="119"/>
    </location>
</feature>
<evidence type="ECO:0000256" key="2">
    <source>
        <dbReference type="SAM" id="Phobius"/>
    </source>
</evidence>
<sequence>MRLGSFSQPCIFISETDPTVNGFNSGLRPGGNATADFTIPIGGANINTTLWIYDIFPKSCGMGNIAVINANESSPENFDAAVRNAERLNGTATATSSTSRATSTHPSSTQTSSNSSKTQDTSFAIRPFIPIVGSAVLAMTGAAVLLF</sequence>
<proteinExistence type="predicted"/>
<dbReference type="AlphaFoldDB" id="A0A0C9V3N1"/>